<protein>
    <submittedName>
        <fullName evidence="1">Uncharacterized protein</fullName>
    </submittedName>
</protein>
<organism evidence="1 2">
    <name type="scientific">Burkholderia ubonensis</name>
    <dbReference type="NCBI Taxonomy" id="101571"/>
    <lineage>
        <taxon>Bacteria</taxon>
        <taxon>Pseudomonadati</taxon>
        <taxon>Pseudomonadota</taxon>
        <taxon>Betaproteobacteria</taxon>
        <taxon>Burkholderiales</taxon>
        <taxon>Burkholderiaceae</taxon>
        <taxon>Burkholderia</taxon>
        <taxon>Burkholderia cepacia complex</taxon>
    </lineage>
</organism>
<reference evidence="1 2" key="1">
    <citation type="submission" date="2018-08" db="EMBL/GenBank/DDBJ databases">
        <title>Comparative analysis of Burkholderia isolates from Puerto Rico.</title>
        <authorList>
            <person name="Hall C."/>
            <person name="Sahl J."/>
            <person name="Wagner D."/>
        </authorList>
    </citation>
    <scope>NUCLEOTIDE SEQUENCE [LARGE SCALE GENOMIC DNA]</scope>
    <source>
        <strain evidence="1 2">Bp8964</strain>
    </source>
</reference>
<dbReference type="Proteomes" id="UP000273734">
    <property type="component" value="Unassembled WGS sequence"/>
</dbReference>
<dbReference type="RefSeq" id="WP_095400520.1">
    <property type="nucleotide sequence ID" value="NZ_NQMX01000009.1"/>
</dbReference>
<gene>
    <name evidence="1" type="ORF">DF015_20240</name>
</gene>
<name>A0AB74D8Y4_9BURK</name>
<evidence type="ECO:0000313" key="2">
    <source>
        <dbReference type="Proteomes" id="UP000273734"/>
    </source>
</evidence>
<proteinExistence type="predicted"/>
<dbReference type="AlphaFoldDB" id="A0AB74D8Y4"/>
<evidence type="ECO:0000313" key="1">
    <source>
        <dbReference type="EMBL" id="RQP75679.1"/>
    </source>
</evidence>
<accession>A0AB74D8Y4</accession>
<dbReference type="EMBL" id="QTNY01000014">
    <property type="protein sequence ID" value="RQP75679.1"/>
    <property type="molecule type" value="Genomic_DNA"/>
</dbReference>
<comment type="caution">
    <text evidence="1">The sequence shown here is derived from an EMBL/GenBank/DDBJ whole genome shotgun (WGS) entry which is preliminary data.</text>
</comment>
<sequence length="122" mass="13496">MSMNERASLAYECVARFLDRVNARDAAGLARDFGIGHAIYDEVIDALSGYFDEIPAWSPSPDRGNAGGADAPGFDLYEMREAGVWGLECRLWHGGKRAEPILHAEFTEDANGLAMHFKYIEN</sequence>